<keyword evidence="13" id="KW-0998">Cell outer membrane</keyword>
<organism evidence="18 19">
    <name type="scientific">Parvularcula dongshanensis</name>
    <dbReference type="NCBI Taxonomy" id="1173995"/>
    <lineage>
        <taxon>Bacteria</taxon>
        <taxon>Pseudomonadati</taxon>
        <taxon>Pseudomonadota</taxon>
        <taxon>Alphaproteobacteria</taxon>
        <taxon>Parvularculales</taxon>
        <taxon>Parvularculaceae</taxon>
        <taxon>Parvularcula</taxon>
    </lineage>
</organism>
<dbReference type="PANTHER" id="PTHR33619:SF3">
    <property type="entry name" value="POLYSACCHARIDE EXPORT PROTEIN GFCE-RELATED"/>
    <property type="match status" value="1"/>
</dbReference>
<evidence type="ECO:0000259" key="16">
    <source>
        <dbReference type="Pfam" id="PF02563"/>
    </source>
</evidence>
<dbReference type="GO" id="GO:0006811">
    <property type="term" value="P:monoatomic ion transport"/>
    <property type="evidence" value="ECO:0007669"/>
    <property type="project" value="UniProtKB-KW"/>
</dbReference>
<reference evidence="18 19" key="1">
    <citation type="submission" date="2020-08" db="EMBL/GenBank/DDBJ databases">
        <title>Genomic Encyclopedia of Type Strains, Phase IV (KMG-IV): sequencing the most valuable type-strain genomes for metagenomic binning, comparative biology and taxonomic classification.</title>
        <authorList>
            <person name="Goeker M."/>
        </authorList>
    </citation>
    <scope>NUCLEOTIDE SEQUENCE [LARGE SCALE GENOMIC DNA]</scope>
    <source>
        <strain evidence="18 19">DSM 102850</strain>
    </source>
</reference>
<keyword evidence="19" id="KW-1185">Reference proteome</keyword>
<dbReference type="Pfam" id="PF22461">
    <property type="entry name" value="SLBB_2"/>
    <property type="match status" value="1"/>
</dbReference>
<comment type="similarity">
    <text evidence="2">Belongs to the BexD/CtrA/VexA family.</text>
</comment>
<evidence type="ECO:0000256" key="10">
    <source>
        <dbReference type="ARBA" id="ARBA00023114"/>
    </source>
</evidence>
<evidence type="ECO:0000256" key="5">
    <source>
        <dbReference type="ARBA" id="ARBA00022597"/>
    </source>
</evidence>
<dbReference type="EMBL" id="JACHOB010000005">
    <property type="protein sequence ID" value="MBB4659791.1"/>
    <property type="molecule type" value="Genomic_DNA"/>
</dbReference>
<keyword evidence="9" id="KW-0406">Ion transport</keyword>
<keyword evidence="12" id="KW-0564">Palmitate</keyword>
<keyword evidence="8" id="KW-0625">Polysaccharide transport</keyword>
<dbReference type="Gene3D" id="3.30.1950.10">
    <property type="entry name" value="wza like domain"/>
    <property type="match status" value="1"/>
</dbReference>
<evidence type="ECO:0000256" key="15">
    <source>
        <dbReference type="SAM" id="SignalP"/>
    </source>
</evidence>
<feature type="signal peptide" evidence="15">
    <location>
        <begin position="1"/>
        <end position="21"/>
    </location>
</feature>
<evidence type="ECO:0000256" key="12">
    <source>
        <dbReference type="ARBA" id="ARBA00023139"/>
    </source>
</evidence>
<dbReference type="GO" id="GO:0015159">
    <property type="term" value="F:polysaccharide transmembrane transporter activity"/>
    <property type="evidence" value="ECO:0007669"/>
    <property type="project" value="InterPro"/>
</dbReference>
<keyword evidence="11" id="KW-0472">Membrane</keyword>
<evidence type="ECO:0000256" key="4">
    <source>
        <dbReference type="ARBA" id="ARBA00022452"/>
    </source>
</evidence>
<feature type="domain" description="SLBB" evidence="17">
    <location>
        <begin position="130"/>
        <end position="207"/>
    </location>
</feature>
<evidence type="ECO:0000256" key="1">
    <source>
        <dbReference type="ARBA" id="ARBA00004571"/>
    </source>
</evidence>
<dbReference type="Pfam" id="PF02563">
    <property type="entry name" value="Poly_export"/>
    <property type="match status" value="1"/>
</dbReference>
<feature type="domain" description="Polysaccharide export protein N-terminal" evidence="16">
    <location>
        <begin position="49"/>
        <end position="121"/>
    </location>
</feature>
<accession>A0A840I697</accession>
<dbReference type="InterPro" id="IPR054765">
    <property type="entry name" value="SLBB_dom"/>
</dbReference>
<dbReference type="InterPro" id="IPR017477">
    <property type="entry name" value="PEP-CTERM_polysacc_export"/>
</dbReference>
<dbReference type="InterPro" id="IPR049712">
    <property type="entry name" value="Poly_export"/>
</dbReference>
<evidence type="ECO:0000256" key="7">
    <source>
        <dbReference type="ARBA" id="ARBA00022729"/>
    </source>
</evidence>
<dbReference type="Proteomes" id="UP000563524">
    <property type="component" value="Unassembled WGS sequence"/>
</dbReference>
<dbReference type="PROSITE" id="PS51257">
    <property type="entry name" value="PROKAR_LIPOPROTEIN"/>
    <property type="match status" value="1"/>
</dbReference>
<evidence type="ECO:0000313" key="19">
    <source>
        <dbReference type="Proteomes" id="UP000563524"/>
    </source>
</evidence>
<keyword evidence="4" id="KW-1134">Transmembrane beta strand</keyword>
<evidence type="ECO:0000313" key="18">
    <source>
        <dbReference type="EMBL" id="MBB4659791.1"/>
    </source>
</evidence>
<comment type="subcellular location">
    <subcellularLocation>
        <location evidence="1">Cell outer membrane</location>
        <topology evidence="1">Multi-pass membrane protein</topology>
    </subcellularLocation>
</comment>
<keyword evidence="7 15" id="KW-0732">Signal</keyword>
<evidence type="ECO:0000256" key="8">
    <source>
        <dbReference type="ARBA" id="ARBA00023047"/>
    </source>
</evidence>
<dbReference type="InterPro" id="IPR003715">
    <property type="entry name" value="Poly_export_N"/>
</dbReference>
<evidence type="ECO:0000256" key="13">
    <source>
        <dbReference type="ARBA" id="ARBA00023237"/>
    </source>
</evidence>
<evidence type="ECO:0000256" key="11">
    <source>
        <dbReference type="ARBA" id="ARBA00023136"/>
    </source>
</evidence>
<evidence type="ECO:0000256" key="2">
    <source>
        <dbReference type="ARBA" id="ARBA00009450"/>
    </source>
</evidence>
<dbReference type="AlphaFoldDB" id="A0A840I697"/>
<dbReference type="GO" id="GO:0009279">
    <property type="term" value="C:cell outer membrane"/>
    <property type="evidence" value="ECO:0007669"/>
    <property type="project" value="UniProtKB-SubCell"/>
</dbReference>
<dbReference type="PANTHER" id="PTHR33619">
    <property type="entry name" value="POLYSACCHARIDE EXPORT PROTEIN GFCE-RELATED"/>
    <property type="match status" value="1"/>
</dbReference>
<dbReference type="NCBIfam" id="TIGR03027">
    <property type="entry name" value="pepcterm_export"/>
    <property type="match status" value="1"/>
</dbReference>
<evidence type="ECO:0000256" key="6">
    <source>
        <dbReference type="ARBA" id="ARBA00022692"/>
    </source>
</evidence>
<keyword evidence="3" id="KW-0813">Transport</keyword>
<gene>
    <name evidence="18" type="ORF">GGQ59_002332</name>
</gene>
<dbReference type="RefSeq" id="WP_183818746.1">
    <property type="nucleotide sequence ID" value="NZ_JACHOB010000005.1"/>
</dbReference>
<evidence type="ECO:0000256" key="3">
    <source>
        <dbReference type="ARBA" id="ARBA00022448"/>
    </source>
</evidence>
<comment type="caution">
    <text evidence="18">The sequence shown here is derived from an EMBL/GenBank/DDBJ whole genome shotgun (WGS) entry which is preliminary data.</text>
</comment>
<evidence type="ECO:0000256" key="9">
    <source>
        <dbReference type="ARBA" id="ARBA00023065"/>
    </source>
</evidence>
<dbReference type="Gene3D" id="3.10.560.10">
    <property type="entry name" value="Outer membrane lipoprotein wza domain like"/>
    <property type="match status" value="1"/>
</dbReference>
<dbReference type="GO" id="GO:0046930">
    <property type="term" value="C:pore complex"/>
    <property type="evidence" value="ECO:0007669"/>
    <property type="project" value="UniProtKB-KW"/>
</dbReference>
<evidence type="ECO:0000259" key="17">
    <source>
        <dbReference type="Pfam" id="PF22461"/>
    </source>
</evidence>
<proteinExistence type="inferred from homology"/>
<keyword evidence="14" id="KW-0449">Lipoprotein</keyword>
<name>A0A840I697_9PROT</name>
<keyword evidence="10" id="KW-0626">Porin</keyword>
<sequence length="212" mass="22452">MLLQARLSAAGFGALALLALAACQAPIGPQAPGAGALPGGDGEGAVELAPDYLIGANDALQIFVWRAAELSTNIVVRPDGRISTPLVEDMMAAGKTPTQLARDIEGVLSEYVKNPEVTVIVDRPTGDIQQQVRIIGEVVQPTPLPYSSNMTVLDVMLQVGGLTEFASGNRTKLIRGDQTYRVRLDDLLRRGDVSANVPVQPGDIIIVPESRF</sequence>
<keyword evidence="6" id="KW-0812">Transmembrane</keyword>
<dbReference type="GO" id="GO:0015288">
    <property type="term" value="F:porin activity"/>
    <property type="evidence" value="ECO:0007669"/>
    <property type="project" value="UniProtKB-KW"/>
</dbReference>
<keyword evidence="5" id="KW-0762">Sugar transport</keyword>
<protein>
    <submittedName>
        <fullName evidence="18">Polysaccharide export outer membrane protein</fullName>
    </submittedName>
</protein>
<evidence type="ECO:0000256" key="14">
    <source>
        <dbReference type="ARBA" id="ARBA00023288"/>
    </source>
</evidence>
<feature type="chain" id="PRO_5032356934" evidence="15">
    <location>
        <begin position="22"/>
        <end position="212"/>
    </location>
</feature>